<keyword evidence="2" id="KW-1185">Reference proteome</keyword>
<proteinExistence type="predicted"/>
<organism evidence="1 2">
    <name type="scientific">Coemansia nantahalensis</name>
    <dbReference type="NCBI Taxonomy" id="2789366"/>
    <lineage>
        <taxon>Eukaryota</taxon>
        <taxon>Fungi</taxon>
        <taxon>Fungi incertae sedis</taxon>
        <taxon>Zoopagomycota</taxon>
        <taxon>Kickxellomycotina</taxon>
        <taxon>Kickxellomycetes</taxon>
        <taxon>Kickxellales</taxon>
        <taxon>Kickxellaceae</taxon>
        <taxon>Coemansia</taxon>
    </lineage>
</organism>
<protein>
    <submittedName>
        <fullName evidence="1">Stress response protein nst1</fullName>
    </submittedName>
</protein>
<evidence type="ECO:0000313" key="2">
    <source>
        <dbReference type="Proteomes" id="UP001140234"/>
    </source>
</evidence>
<sequence>MAAITAKLHETFQSQLLTIMAEHGYDSMNCSMQDIADVLFSLGLLSSPTDDVADALRRHLQADLCRFMYSRLQEVTHGTVQGRMAQILTDPEAYARQCGADQHGETLEYDPDDPGELDDGSGPQRHSFIRLFRGEMDAQFEAGCDEDGPPSLPPTEPEWAIALARRLLPAHVQTVDSLLAGGAEGSEGTDKQQKTKKKRRRPKKKGKAKADDCDEDDDMGLDASSDNITEPGLVREFWLSLSETERQALVVVEKEVVLARVRDQQNFSCGCHVCTRKREAIERELDSLYDNYYDVLKRNARKANLRLWVASARKHAQSMILRLVEALTDMVVDKLDTQPEAATRKRVQQVVIRCLEQSPDAKVLFGPELHKLTGPESALRP</sequence>
<comment type="caution">
    <text evidence="1">The sequence shown here is derived from an EMBL/GenBank/DDBJ whole genome shotgun (WGS) entry which is preliminary data.</text>
</comment>
<name>A0ACC1JWN0_9FUNG</name>
<dbReference type="EMBL" id="JANBUJ010001047">
    <property type="protein sequence ID" value="KAJ2768960.1"/>
    <property type="molecule type" value="Genomic_DNA"/>
</dbReference>
<accession>A0ACC1JWN0</accession>
<gene>
    <name evidence="1" type="primary">NST1</name>
    <name evidence="1" type="ORF">IWQ57_003311</name>
</gene>
<dbReference type="Proteomes" id="UP001140234">
    <property type="component" value="Unassembled WGS sequence"/>
</dbReference>
<reference evidence="1" key="1">
    <citation type="submission" date="2022-07" db="EMBL/GenBank/DDBJ databases">
        <title>Phylogenomic reconstructions and comparative analyses of Kickxellomycotina fungi.</title>
        <authorList>
            <person name="Reynolds N.K."/>
            <person name="Stajich J.E."/>
            <person name="Barry K."/>
            <person name="Grigoriev I.V."/>
            <person name="Crous P."/>
            <person name="Smith M.E."/>
        </authorList>
    </citation>
    <scope>NUCLEOTIDE SEQUENCE</scope>
    <source>
        <strain evidence="1">CBS 109366</strain>
    </source>
</reference>
<feature type="non-terminal residue" evidence="1">
    <location>
        <position position="381"/>
    </location>
</feature>
<evidence type="ECO:0000313" key="1">
    <source>
        <dbReference type="EMBL" id="KAJ2768960.1"/>
    </source>
</evidence>